<dbReference type="OrthoDB" id="5121461at2"/>
<feature type="transmembrane region" description="Helical" evidence="1">
    <location>
        <begin position="31"/>
        <end position="57"/>
    </location>
</feature>
<keyword evidence="1" id="KW-1133">Transmembrane helix</keyword>
<dbReference type="Pfam" id="PF04964">
    <property type="entry name" value="Flp_Fap"/>
    <property type="match status" value="1"/>
</dbReference>
<protein>
    <recommendedName>
        <fullName evidence="4">Pilus assembly protein</fullName>
    </recommendedName>
</protein>
<evidence type="ECO:0008006" key="4">
    <source>
        <dbReference type="Google" id="ProtNLM"/>
    </source>
</evidence>
<sequence>MEKLNLIVAYVHARLVSVERRSDEGATAVEYSLLAALIAGLCIVAVTAFGTQIASVFSTLTTKIKIT</sequence>
<evidence type="ECO:0000313" key="2">
    <source>
        <dbReference type="EMBL" id="KUL27900.1"/>
    </source>
</evidence>
<proteinExistence type="predicted"/>
<organism evidence="2 3">
    <name type="scientific">Actinoplanes awajinensis subsp. mycoplanecinus</name>
    <dbReference type="NCBI Taxonomy" id="135947"/>
    <lineage>
        <taxon>Bacteria</taxon>
        <taxon>Bacillati</taxon>
        <taxon>Actinomycetota</taxon>
        <taxon>Actinomycetes</taxon>
        <taxon>Micromonosporales</taxon>
        <taxon>Micromonosporaceae</taxon>
        <taxon>Actinoplanes</taxon>
    </lineage>
</organism>
<dbReference type="RefSeq" id="WP_067699820.1">
    <property type="nucleotide sequence ID" value="NZ_LLZH01000294.1"/>
</dbReference>
<keyword evidence="1" id="KW-0472">Membrane</keyword>
<evidence type="ECO:0000256" key="1">
    <source>
        <dbReference type="SAM" id="Phobius"/>
    </source>
</evidence>
<gene>
    <name evidence="2" type="ORF">ADL15_34290</name>
</gene>
<accession>A0A101JJA9</accession>
<reference evidence="2 3" key="1">
    <citation type="submission" date="2015-10" db="EMBL/GenBank/DDBJ databases">
        <authorList>
            <person name="Gilbert D.G."/>
        </authorList>
    </citation>
    <scope>NUCLEOTIDE SEQUENCE [LARGE SCALE GENOMIC DNA]</scope>
    <source>
        <strain evidence="2 3">NRRL B-16712</strain>
    </source>
</reference>
<comment type="caution">
    <text evidence="2">The sequence shown here is derived from an EMBL/GenBank/DDBJ whole genome shotgun (WGS) entry which is preliminary data.</text>
</comment>
<dbReference type="EMBL" id="LLZH01000294">
    <property type="protein sequence ID" value="KUL27900.1"/>
    <property type="molecule type" value="Genomic_DNA"/>
</dbReference>
<keyword evidence="1" id="KW-0812">Transmembrane</keyword>
<dbReference type="InterPro" id="IPR007047">
    <property type="entry name" value="Flp_Fap"/>
</dbReference>
<name>A0A101JJA9_9ACTN</name>
<dbReference type="Proteomes" id="UP000053244">
    <property type="component" value="Unassembled WGS sequence"/>
</dbReference>
<evidence type="ECO:0000313" key="3">
    <source>
        <dbReference type="Proteomes" id="UP000053244"/>
    </source>
</evidence>
<keyword evidence="3" id="KW-1185">Reference proteome</keyword>
<dbReference type="AlphaFoldDB" id="A0A101JJA9"/>